<comment type="similarity">
    <text evidence="1">Belongs to the CFAP97 family.</text>
</comment>
<dbReference type="AlphaFoldDB" id="A0A7S2CAL9"/>
<sequence length="306" mass="32994">MSDIMKQPVPPPAPPRHPGPNSLNRDARKKELLRITKDNQTILRRIQQAQPEYNHIEWKESHRRNTGYLKNCAEYPLALRSARGRPSELVPLRGAAEEQRPQSAREHRPQSGRSSGRPAGGGDSMDAPAAGELAYVLKEGKLINGSYYLIEMATDGQTLNITAYDGETRTNLELVLKEPEFRRLYREARGDYSTIAQQLAVEGGRLVLVEAGAPPASAPAAAAPPSAAERCSTPDEMDVEAMVVYKAKTGSAGSVNAEINLGSSGDPQVRFRGLTPSSVATTSHAPRTPGNRSVATDGTSGTAYRG</sequence>
<reference evidence="3" key="1">
    <citation type="submission" date="2021-01" db="EMBL/GenBank/DDBJ databases">
        <authorList>
            <person name="Corre E."/>
            <person name="Pelletier E."/>
            <person name="Niang G."/>
            <person name="Scheremetjew M."/>
            <person name="Finn R."/>
            <person name="Kale V."/>
            <person name="Holt S."/>
            <person name="Cochrane G."/>
            <person name="Meng A."/>
            <person name="Brown T."/>
            <person name="Cohen L."/>
        </authorList>
    </citation>
    <scope>NUCLEOTIDE SEQUENCE</scope>
    <source>
        <strain evidence="3">CCMP2222</strain>
    </source>
</reference>
<organism evidence="3">
    <name type="scientific">Alexandrium andersonii</name>
    <dbReference type="NCBI Taxonomy" id="327968"/>
    <lineage>
        <taxon>Eukaryota</taxon>
        <taxon>Sar</taxon>
        <taxon>Alveolata</taxon>
        <taxon>Dinophyceae</taxon>
        <taxon>Gonyaulacales</taxon>
        <taxon>Pyrocystaceae</taxon>
        <taxon>Alexandrium</taxon>
    </lineage>
</organism>
<dbReference type="Pfam" id="PF13879">
    <property type="entry name" value="Hmw_CFAP97"/>
    <property type="match status" value="1"/>
</dbReference>
<protein>
    <submittedName>
        <fullName evidence="3">Uncharacterized protein</fullName>
    </submittedName>
</protein>
<feature type="region of interest" description="Disordered" evidence="2">
    <location>
        <begin position="278"/>
        <end position="306"/>
    </location>
</feature>
<dbReference type="PANTHER" id="PTHR23035">
    <property type="entry name" value="CILIA- AND FLAGELLA-ASSOCIATED PROTEIN 97-RELATED"/>
    <property type="match status" value="1"/>
</dbReference>
<dbReference type="EMBL" id="HBGQ01033799">
    <property type="protein sequence ID" value="CAD9419946.1"/>
    <property type="molecule type" value="Transcribed_RNA"/>
</dbReference>
<gene>
    <name evidence="3" type="ORF">AAND1436_LOCUS16655</name>
</gene>
<evidence type="ECO:0000256" key="2">
    <source>
        <dbReference type="SAM" id="MobiDB-lite"/>
    </source>
</evidence>
<name>A0A7S2CAL9_9DINO</name>
<dbReference type="InterPro" id="IPR029488">
    <property type="entry name" value="Hmw/CFAP97"/>
</dbReference>
<evidence type="ECO:0000256" key="1">
    <source>
        <dbReference type="ARBA" id="ARBA00008315"/>
    </source>
</evidence>
<dbReference type="InterPro" id="IPR038791">
    <property type="entry name" value="Cfap97/Hemingway"/>
</dbReference>
<accession>A0A7S2CAL9</accession>
<evidence type="ECO:0000313" key="3">
    <source>
        <dbReference type="EMBL" id="CAD9419946.1"/>
    </source>
</evidence>
<feature type="compositionally biased region" description="Pro residues" evidence="2">
    <location>
        <begin position="8"/>
        <end position="18"/>
    </location>
</feature>
<dbReference type="PANTHER" id="PTHR23035:SF2">
    <property type="entry name" value="KIAA1430 HOMOLOGUE"/>
    <property type="match status" value="1"/>
</dbReference>
<proteinExistence type="inferred from homology"/>
<feature type="region of interest" description="Disordered" evidence="2">
    <location>
        <begin position="1"/>
        <end position="29"/>
    </location>
</feature>
<feature type="region of interest" description="Disordered" evidence="2">
    <location>
        <begin position="93"/>
        <end position="126"/>
    </location>
</feature>
<feature type="compositionally biased region" description="Basic and acidic residues" evidence="2">
    <location>
        <begin position="95"/>
        <end position="109"/>
    </location>
</feature>